<protein>
    <submittedName>
        <fullName evidence="4">Zinc-binding dehydrogenase</fullName>
    </submittedName>
</protein>
<dbReference type="InterPro" id="IPR013149">
    <property type="entry name" value="ADH-like_C"/>
</dbReference>
<dbReference type="SUPFAM" id="SSF50129">
    <property type="entry name" value="GroES-like"/>
    <property type="match status" value="1"/>
</dbReference>
<evidence type="ECO:0000259" key="2">
    <source>
        <dbReference type="Pfam" id="PF00107"/>
    </source>
</evidence>
<evidence type="ECO:0000313" key="5">
    <source>
        <dbReference type="Proteomes" id="UP000461585"/>
    </source>
</evidence>
<keyword evidence="1" id="KW-0560">Oxidoreductase</keyword>
<dbReference type="PANTHER" id="PTHR43401:SF2">
    <property type="entry name" value="L-THREONINE 3-DEHYDROGENASE"/>
    <property type="match status" value="1"/>
</dbReference>
<feature type="domain" description="Alcohol dehydrogenase-like N-terminal" evidence="3">
    <location>
        <begin position="35"/>
        <end position="132"/>
    </location>
</feature>
<dbReference type="InterPro" id="IPR050129">
    <property type="entry name" value="Zn_alcohol_dh"/>
</dbReference>
<dbReference type="EMBL" id="JAAEEH010000050">
    <property type="protein sequence ID" value="NDL68648.1"/>
    <property type="molecule type" value="Genomic_DNA"/>
</dbReference>
<evidence type="ECO:0000313" key="4">
    <source>
        <dbReference type="EMBL" id="NDL68648.1"/>
    </source>
</evidence>
<proteinExistence type="predicted"/>
<dbReference type="SUPFAM" id="SSF51735">
    <property type="entry name" value="NAD(P)-binding Rossmann-fold domains"/>
    <property type="match status" value="1"/>
</dbReference>
<reference evidence="4 5" key="1">
    <citation type="submission" date="2020-01" db="EMBL/GenBank/DDBJ databases">
        <title>Anaeroalcalibacter tamaniensis gen. nov., sp. nov., moderately halophilic strictly anaerobic fermenter bacterium from mud volcano of Taman peninsula.</title>
        <authorList>
            <person name="Frolova A."/>
            <person name="Merkel A.Y."/>
            <person name="Slobodkin A.I."/>
        </authorList>
    </citation>
    <scope>NUCLEOTIDE SEQUENCE [LARGE SCALE GENOMIC DNA]</scope>
    <source>
        <strain evidence="4 5">F-3ap</strain>
    </source>
</reference>
<dbReference type="Gene3D" id="3.90.180.10">
    <property type="entry name" value="Medium-chain alcohol dehydrogenases, catalytic domain"/>
    <property type="match status" value="1"/>
</dbReference>
<feature type="domain" description="Alcohol dehydrogenase-like C-terminal" evidence="2">
    <location>
        <begin position="195"/>
        <end position="337"/>
    </location>
</feature>
<dbReference type="Proteomes" id="UP000461585">
    <property type="component" value="Unassembled WGS sequence"/>
</dbReference>
<sequence>MGPEKEECDVRTRAASLYGKKDIRIREFELPEISDDELLVKVVSNSLCLSTYKAAILGEDHKRVPETIQSNPIMTGHECSGVIEEVGSNLKDRFHAGERFVLQPAMGLDSGYSAGYSYEHFGGNATYMIIPKIAIDLGCVLSMKDDYFANASLSEPMSCIIGAFNASYHTTPYVYEHEMGIKEGGSLALLGCAGPMGIGAIDYAINGKVKPKRVVVTDINQNRLDRAKQLVTEEEAAEKGIELTYVNTSGDGVVDALMELSGGRGYDDVFVFAPVTELLVQADEILGNDGCLNFFAGPTDKQFKVPFNFYNVHYASTHLVGTSGGSTGDMIESLELSAEGKINPSYMITHIGGLNAAPHAILHLNEIPGGKKVIYPHIEMELTAIADFEELGKTQPLFRELHLIVEKNNGIWCKEAERHLLKYAGASGGRV</sequence>
<gene>
    <name evidence="4" type="ORF">GXN74_12960</name>
</gene>
<dbReference type="PANTHER" id="PTHR43401">
    <property type="entry name" value="L-THREONINE 3-DEHYDROGENASE"/>
    <property type="match status" value="1"/>
</dbReference>
<dbReference type="InterPro" id="IPR036291">
    <property type="entry name" value="NAD(P)-bd_dom_sf"/>
</dbReference>
<dbReference type="CDD" id="cd08238">
    <property type="entry name" value="sorbose_phosphate_red"/>
    <property type="match status" value="1"/>
</dbReference>
<comment type="caution">
    <text evidence="4">The sequence shown here is derived from an EMBL/GenBank/DDBJ whole genome shotgun (WGS) entry which is preliminary data.</text>
</comment>
<dbReference type="Gene3D" id="3.40.50.720">
    <property type="entry name" value="NAD(P)-binding Rossmann-like Domain"/>
    <property type="match status" value="1"/>
</dbReference>
<evidence type="ECO:0000256" key="1">
    <source>
        <dbReference type="ARBA" id="ARBA00023002"/>
    </source>
</evidence>
<accession>A0A7X5HXX0</accession>
<dbReference type="AlphaFoldDB" id="A0A7X5HXX0"/>
<dbReference type="GO" id="GO:0016491">
    <property type="term" value="F:oxidoreductase activity"/>
    <property type="evidence" value="ECO:0007669"/>
    <property type="project" value="UniProtKB-KW"/>
</dbReference>
<dbReference type="Pfam" id="PF00107">
    <property type="entry name" value="ADH_zinc_N"/>
    <property type="match status" value="1"/>
</dbReference>
<name>A0A7X5HXX0_9FIRM</name>
<organism evidence="4 5">
    <name type="scientific">Anaerotalea alkaliphila</name>
    <dbReference type="NCBI Taxonomy" id="2662126"/>
    <lineage>
        <taxon>Bacteria</taxon>
        <taxon>Bacillati</taxon>
        <taxon>Bacillota</taxon>
        <taxon>Clostridia</taxon>
        <taxon>Eubacteriales</taxon>
        <taxon>Anaerotalea</taxon>
    </lineage>
</organism>
<dbReference type="Pfam" id="PF08240">
    <property type="entry name" value="ADH_N"/>
    <property type="match status" value="1"/>
</dbReference>
<evidence type="ECO:0000259" key="3">
    <source>
        <dbReference type="Pfam" id="PF08240"/>
    </source>
</evidence>
<dbReference type="InterPro" id="IPR011032">
    <property type="entry name" value="GroES-like_sf"/>
</dbReference>
<keyword evidence="5" id="KW-1185">Reference proteome</keyword>
<dbReference type="InterPro" id="IPR013154">
    <property type="entry name" value="ADH-like_N"/>
</dbReference>